<dbReference type="InterPro" id="IPR036396">
    <property type="entry name" value="Cyt_P450_sf"/>
</dbReference>
<accession>A0A852SSB3</accession>
<reference evidence="2 3" key="1">
    <citation type="submission" date="2020-07" db="EMBL/GenBank/DDBJ databases">
        <title>Sequencing the genomes of 1000 actinobacteria strains.</title>
        <authorList>
            <person name="Klenk H.-P."/>
        </authorList>
    </citation>
    <scope>NUCLEOTIDE SEQUENCE [LARGE SCALE GENOMIC DNA]</scope>
    <source>
        <strain evidence="2 3">DSM 26474</strain>
    </source>
</reference>
<sequence length="432" mass="46167">MNAAEPERELRLIADLAAVVPGVTPGAERRWEERVQRTAHPLAYPLLARVRRPTLRVPRIGVIVADAALLRAVLLDTESFSKTGPGSSAELWTPVLGPSVLLNMEGADHAALRRRLAPLFAPAFVGALTEETIGEGADRLTERLVAGGQVDLVAEVREYAGQVISRLVGLDRGVMGEELFARVSAITGFVSLARPRFTPSQIAEAREVLDELTRHARRAYREAPAGVGLEATTAGDSRPTPHETLPGRMRGLGLSEEEAMGAVGAFVLTGTETLVSYLPRLVAILADTGWLDVLAHDRSLLDAAIGEGLRVTTPSPVMLRSVEREARVGEEAVHPGDRLVLATFLANRGAGRFDPVGNPAASLKQLWFGAGAHFCLGAPLAMAQIQRTIGAVLDAHAQAPLAVTGRRAQRGALIPAYRTLTLATRTGTRTRR</sequence>
<dbReference type="EMBL" id="JACCBM010000001">
    <property type="protein sequence ID" value="NYD71796.1"/>
    <property type="molecule type" value="Genomic_DNA"/>
</dbReference>
<evidence type="ECO:0000313" key="2">
    <source>
        <dbReference type="EMBL" id="NYD71796.1"/>
    </source>
</evidence>
<dbReference type="SUPFAM" id="SSF48264">
    <property type="entry name" value="Cytochrome P450"/>
    <property type="match status" value="1"/>
</dbReference>
<dbReference type="GO" id="GO:0004497">
    <property type="term" value="F:monooxygenase activity"/>
    <property type="evidence" value="ECO:0007669"/>
    <property type="project" value="InterPro"/>
</dbReference>
<keyword evidence="3" id="KW-1185">Reference proteome</keyword>
<dbReference type="PANTHER" id="PTHR46696">
    <property type="entry name" value="P450, PUTATIVE (EUROFUNG)-RELATED"/>
    <property type="match status" value="1"/>
</dbReference>
<dbReference type="GO" id="GO:0020037">
    <property type="term" value="F:heme binding"/>
    <property type="evidence" value="ECO:0007669"/>
    <property type="project" value="InterPro"/>
</dbReference>
<dbReference type="GO" id="GO:0016705">
    <property type="term" value="F:oxidoreductase activity, acting on paired donors, with incorporation or reduction of molecular oxygen"/>
    <property type="evidence" value="ECO:0007669"/>
    <property type="project" value="InterPro"/>
</dbReference>
<comment type="caution">
    <text evidence="2">The sequence shown here is derived from an EMBL/GenBank/DDBJ whole genome shotgun (WGS) entry which is preliminary data.</text>
</comment>
<dbReference type="InterPro" id="IPR002397">
    <property type="entry name" value="Cyt_P450_B"/>
</dbReference>
<dbReference type="PANTHER" id="PTHR46696:SF1">
    <property type="entry name" value="CYTOCHROME P450 YJIB-RELATED"/>
    <property type="match status" value="1"/>
</dbReference>
<name>A0A852SSB3_9MICO</name>
<dbReference type="GO" id="GO:0005506">
    <property type="term" value="F:iron ion binding"/>
    <property type="evidence" value="ECO:0007669"/>
    <property type="project" value="InterPro"/>
</dbReference>
<gene>
    <name evidence="2" type="ORF">BJ984_002954</name>
</gene>
<dbReference type="RefSeq" id="WP_271206541.1">
    <property type="nucleotide sequence ID" value="NZ_BSEW01000002.1"/>
</dbReference>
<evidence type="ECO:0000313" key="3">
    <source>
        <dbReference type="Proteomes" id="UP000549913"/>
    </source>
</evidence>
<dbReference type="AlphaFoldDB" id="A0A852SSB3"/>
<dbReference type="InterPro" id="IPR017972">
    <property type="entry name" value="Cyt_P450_CS"/>
</dbReference>
<comment type="similarity">
    <text evidence="1">Belongs to the cytochrome P450 family.</text>
</comment>
<proteinExistence type="inferred from homology"/>
<dbReference type="PROSITE" id="PS00086">
    <property type="entry name" value="CYTOCHROME_P450"/>
    <property type="match status" value="1"/>
</dbReference>
<evidence type="ECO:0000256" key="1">
    <source>
        <dbReference type="ARBA" id="ARBA00010617"/>
    </source>
</evidence>
<organism evidence="2 3">
    <name type="scientific">Herbiconiux flava</name>
    <dbReference type="NCBI Taxonomy" id="881268"/>
    <lineage>
        <taxon>Bacteria</taxon>
        <taxon>Bacillati</taxon>
        <taxon>Actinomycetota</taxon>
        <taxon>Actinomycetes</taxon>
        <taxon>Micrococcales</taxon>
        <taxon>Microbacteriaceae</taxon>
        <taxon>Herbiconiux</taxon>
    </lineage>
</organism>
<dbReference type="CDD" id="cd00302">
    <property type="entry name" value="cytochrome_P450"/>
    <property type="match status" value="1"/>
</dbReference>
<dbReference type="Proteomes" id="UP000549913">
    <property type="component" value="Unassembled WGS sequence"/>
</dbReference>
<protein>
    <submittedName>
        <fullName evidence="2">Cytochrome P450</fullName>
    </submittedName>
</protein>
<dbReference type="Gene3D" id="1.10.630.10">
    <property type="entry name" value="Cytochrome P450"/>
    <property type="match status" value="1"/>
</dbReference>
<dbReference type="PRINTS" id="PR00359">
    <property type="entry name" value="BP450"/>
</dbReference>